<sequence length="134" mass="15571">MITSAEEFVTLRASRLKAEYDRSAMEEAPLAVWREVIKRYPDYVQWVIHNKTIPLEILEELCESHPESRYFIASKRKLSLELFAFLSQDPDPMVRGGIALNKKTPLEILVNLLSDEDEDVADTARRQYETRKSV</sequence>
<accession>A0A1I0JSV0</accession>
<proteinExistence type="predicted"/>
<gene>
    <name evidence="1" type="ORF">SAMN05216197_1767</name>
</gene>
<protein>
    <recommendedName>
        <fullName evidence="3">HEAT repeat domain-containing protein</fullName>
    </recommendedName>
</protein>
<organism evidence="1 2">
    <name type="scientific">Pseudomonas graminis</name>
    <dbReference type="NCBI Taxonomy" id="158627"/>
    <lineage>
        <taxon>Bacteria</taxon>
        <taxon>Pseudomonadati</taxon>
        <taxon>Pseudomonadota</taxon>
        <taxon>Gammaproteobacteria</taxon>
        <taxon>Pseudomonadales</taxon>
        <taxon>Pseudomonadaceae</taxon>
        <taxon>Pseudomonas</taxon>
    </lineage>
</organism>
<dbReference type="Proteomes" id="UP000182332">
    <property type="component" value="Unassembled WGS sequence"/>
</dbReference>
<dbReference type="AlphaFoldDB" id="A0A1I0JSV0"/>
<reference evidence="1 2" key="1">
    <citation type="submission" date="2016-10" db="EMBL/GenBank/DDBJ databases">
        <authorList>
            <person name="de Groot N.N."/>
        </authorList>
    </citation>
    <scope>NUCLEOTIDE SEQUENCE [LARGE SCALE GENOMIC DNA]</scope>
    <source>
        <strain evidence="1 2">DSM 11363</strain>
    </source>
</reference>
<dbReference type="RefSeq" id="WP_074893717.1">
    <property type="nucleotide sequence ID" value="NZ_FOHW01000076.1"/>
</dbReference>
<dbReference type="OrthoDB" id="9132361at2"/>
<dbReference type="SUPFAM" id="SSF48371">
    <property type="entry name" value="ARM repeat"/>
    <property type="match status" value="1"/>
</dbReference>
<dbReference type="Gene3D" id="1.25.10.10">
    <property type="entry name" value="Leucine-rich Repeat Variant"/>
    <property type="match status" value="1"/>
</dbReference>
<dbReference type="InterPro" id="IPR011989">
    <property type="entry name" value="ARM-like"/>
</dbReference>
<evidence type="ECO:0008006" key="3">
    <source>
        <dbReference type="Google" id="ProtNLM"/>
    </source>
</evidence>
<evidence type="ECO:0000313" key="2">
    <source>
        <dbReference type="Proteomes" id="UP000182332"/>
    </source>
</evidence>
<dbReference type="EMBL" id="FOHW01000076">
    <property type="protein sequence ID" value="SEU13072.1"/>
    <property type="molecule type" value="Genomic_DNA"/>
</dbReference>
<name>A0A1I0JSV0_9PSED</name>
<dbReference type="InterPro" id="IPR016024">
    <property type="entry name" value="ARM-type_fold"/>
</dbReference>
<evidence type="ECO:0000313" key="1">
    <source>
        <dbReference type="EMBL" id="SEU13072.1"/>
    </source>
</evidence>